<dbReference type="PANTHER" id="PTHR22950">
    <property type="entry name" value="AMINO ACID TRANSPORTER"/>
    <property type="match status" value="1"/>
</dbReference>
<feature type="transmembrane region" description="Helical" evidence="6">
    <location>
        <begin position="155"/>
        <end position="178"/>
    </location>
</feature>
<feature type="transmembrane region" description="Helical" evidence="6">
    <location>
        <begin position="185"/>
        <end position="205"/>
    </location>
</feature>
<reference evidence="8 9" key="1">
    <citation type="submission" date="2024-09" db="EMBL/GenBank/DDBJ databases">
        <title>Chromosome-scale assembly of Riccia sorocarpa.</title>
        <authorList>
            <person name="Paukszto L."/>
        </authorList>
    </citation>
    <scope>NUCLEOTIDE SEQUENCE [LARGE SCALE GENOMIC DNA]</scope>
    <source>
        <strain evidence="8">LP-2024</strain>
        <tissue evidence="8">Aerial parts of the thallus</tissue>
    </source>
</reference>
<feature type="transmembrane region" description="Helical" evidence="6">
    <location>
        <begin position="305"/>
        <end position="325"/>
    </location>
</feature>
<organism evidence="8 9">
    <name type="scientific">Riccia sorocarpa</name>
    <dbReference type="NCBI Taxonomy" id="122646"/>
    <lineage>
        <taxon>Eukaryota</taxon>
        <taxon>Viridiplantae</taxon>
        <taxon>Streptophyta</taxon>
        <taxon>Embryophyta</taxon>
        <taxon>Marchantiophyta</taxon>
        <taxon>Marchantiopsida</taxon>
        <taxon>Marchantiidae</taxon>
        <taxon>Marchantiales</taxon>
        <taxon>Ricciaceae</taxon>
        <taxon>Riccia</taxon>
    </lineage>
</organism>
<feature type="transmembrane region" description="Helical" evidence="6">
    <location>
        <begin position="40"/>
        <end position="58"/>
    </location>
</feature>
<evidence type="ECO:0000256" key="1">
    <source>
        <dbReference type="ARBA" id="ARBA00004141"/>
    </source>
</evidence>
<evidence type="ECO:0000313" key="8">
    <source>
        <dbReference type="EMBL" id="KAL3689246.1"/>
    </source>
</evidence>
<dbReference type="GO" id="GO:0031090">
    <property type="term" value="C:organelle membrane"/>
    <property type="evidence" value="ECO:0007669"/>
    <property type="project" value="UniProtKB-ARBA"/>
</dbReference>
<evidence type="ECO:0000256" key="3">
    <source>
        <dbReference type="ARBA" id="ARBA00022970"/>
    </source>
</evidence>
<keyword evidence="9" id="KW-1185">Reference proteome</keyword>
<name>A0ABD3HGR0_9MARC</name>
<dbReference type="InterPro" id="IPR013057">
    <property type="entry name" value="AA_transpt_TM"/>
</dbReference>
<accession>A0ABD3HGR0</accession>
<keyword evidence="2 6" id="KW-0812">Transmembrane</keyword>
<dbReference type="Proteomes" id="UP001633002">
    <property type="component" value="Unassembled WGS sequence"/>
</dbReference>
<feature type="transmembrane region" description="Helical" evidence="6">
    <location>
        <begin position="356"/>
        <end position="374"/>
    </location>
</feature>
<feature type="transmembrane region" description="Helical" evidence="6">
    <location>
        <begin position="380"/>
        <end position="406"/>
    </location>
</feature>
<gene>
    <name evidence="8" type="ORF">R1sor_015555</name>
</gene>
<feature type="transmembrane region" description="Helical" evidence="6">
    <location>
        <begin position="470"/>
        <end position="489"/>
    </location>
</feature>
<dbReference type="AlphaFoldDB" id="A0ABD3HGR0"/>
<comment type="subcellular location">
    <subcellularLocation>
        <location evidence="1">Membrane</location>
        <topology evidence="1">Multi-pass membrane protein</topology>
    </subcellularLocation>
</comment>
<keyword evidence="5 6" id="KW-0472">Membrane</keyword>
<dbReference type="Pfam" id="PF01490">
    <property type="entry name" value="Aa_trans"/>
    <property type="match status" value="1"/>
</dbReference>
<dbReference type="GO" id="GO:0006865">
    <property type="term" value="P:amino acid transport"/>
    <property type="evidence" value="ECO:0007669"/>
    <property type="project" value="UniProtKB-KW"/>
</dbReference>
<keyword evidence="3" id="KW-0029">Amino-acid transport</keyword>
<feature type="transmembrane region" description="Helical" evidence="6">
    <location>
        <begin position="64"/>
        <end position="85"/>
    </location>
</feature>
<evidence type="ECO:0000256" key="2">
    <source>
        <dbReference type="ARBA" id="ARBA00022692"/>
    </source>
</evidence>
<evidence type="ECO:0000256" key="5">
    <source>
        <dbReference type="ARBA" id="ARBA00023136"/>
    </source>
</evidence>
<feature type="domain" description="Amino acid transporter transmembrane" evidence="7">
    <location>
        <begin position="45"/>
        <end position="416"/>
    </location>
</feature>
<keyword evidence="4 6" id="KW-1133">Transmembrane helix</keyword>
<feature type="transmembrane region" description="Helical" evidence="6">
    <location>
        <begin position="116"/>
        <end position="135"/>
    </location>
</feature>
<protein>
    <recommendedName>
        <fullName evidence="7">Amino acid transporter transmembrane domain-containing protein</fullName>
    </recommendedName>
</protein>
<sequence length="492" mass="53445">MDEVNNGIQKMENGLPTSTVTLDKKVSFLDVIKHRRDRSAVVAIVSALTLGIMGGAVLPVAWAFSITGIICGVLIMVVVASANAYTCDLLLKQAYATATYDYESLCFMIGGRWWKLVTEISIVILLLGSLVGGTAQVGEVGTIGLTSINSHLPDWLAGSSGRFLMTLGTLVIVVPLCMGKQLRQLEYAGMVGIAIVLWLTLTVVIKSSRENLPAIRNKEFALVGFTNLGDITQAVTIFGFAFYAQPIMMPFLLEVPEGLVGVKIVSYGMRIVVLINAFVIYFLTGFFGAALYGKATEGNILENEWLGGGVAQGMLNLSMAVYLCLAVPAMEFPTRHTINGWLPEGFLKHHPYVRQLLITAAILTFSLGVALLFPSSSANVLVVTGATGVCMASYLIPIVNHFLLYFNSSKIQKEAVEELKRITEFEEVNKGKNDELTFTTSIDYTRARLSTYVMPRRPGIWPMVKNSLKYVVIPTVVLAVGLFCSVAALTTL</sequence>
<keyword evidence="3" id="KW-0813">Transport</keyword>
<evidence type="ECO:0000256" key="4">
    <source>
        <dbReference type="ARBA" id="ARBA00022989"/>
    </source>
</evidence>
<dbReference type="EMBL" id="JBJQOH010000004">
    <property type="protein sequence ID" value="KAL3689246.1"/>
    <property type="molecule type" value="Genomic_DNA"/>
</dbReference>
<evidence type="ECO:0000259" key="7">
    <source>
        <dbReference type="Pfam" id="PF01490"/>
    </source>
</evidence>
<evidence type="ECO:0000256" key="6">
    <source>
        <dbReference type="SAM" id="Phobius"/>
    </source>
</evidence>
<comment type="caution">
    <text evidence="8">The sequence shown here is derived from an EMBL/GenBank/DDBJ whole genome shotgun (WGS) entry which is preliminary data.</text>
</comment>
<proteinExistence type="predicted"/>
<dbReference type="PANTHER" id="PTHR22950:SF702">
    <property type="entry name" value="AMINO ACID TRANSPORTER PROTEIN"/>
    <property type="match status" value="1"/>
</dbReference>
<feature type="transmembrane region" description="Helical" evidence="6">
    <location>
        <begin position="271"/>
        <end position="293"/>
    </location>
</feature>
<feature type="transmembrane region" description="Helical" evidence="6">
    <location>
        <begin position="220"/>
        <end position="243"/>
    </location>
</feature>
<evidence type="ECO:0000313" key="9">
    <source>
        <dbReference type="Proteomes" id="UP001633002"/>
    </source>
</evidence>